<dbReference type="InterPro" id="IPR004843">
    <property type="entry name" value="Calcineurin-like_PHP"/>
</dbReference>
<feature type="domain" description="Calcineurin-like phosphoesterase" evidence="2">
    <location>
        <begin position="141"/>
        <end position="314"/>
    </location>
</feature>
<sequence length="372" mass="42234">MVFILGFAAVLMVPLGIYLYILIRRFLGLFFRNNTRLRMQKIISLIAAAVLAAGSVNLFGLWALIVFYIAGISLLVDLIRLFARWAGCKRNRTLEWLWRSDVIAIVVTVAVLGYAYVNMHHVIVTNNTIRTEKPIREDGYRIIFLSDLHFGTTMDRAKLQQYCRRMEEEQPDLVVLGGDIVDEKTSLQEAGEAFQELGQITSTYGTYYVYGNHDKGRYSKTCDFTEEQLETVIREAGVEILEDRSILLNEELTITGRRDRSYAFSEGVYRKEAAELIRELPQTAYHIVADHQPRDMEENAAAGYDLMLSGHTHAGQMWPVGLLTTLFDKKTVNYGQKSFGKMQLIVSSGIAGWGYPLRTGKHSEYVAIHITP</sequence>
<dbReference type="InterPro" id="IPR051158">
    <property type="entry name" value="Metallophosphoesterase_sf"/>
</dbReference>
<evidence type="ECO:0000313" key="4">
    <source>
        <dbReference type="Proteomes" id="UP000012589"/>
    </source>
</evidence>
<dbReference type="Proteomes" id="UP000012589">
    <property type="component" value="Unassembled WGS sequence"/>
</dbReference>
<keyword evidence="4" id="KW-1185">Reference proteome</keyword>
<dbReference type="STRING" id="1235802.C823_03645"/>
<reference evidence="3 4" key="1">
    <citation type="journal article" date="2014" name="Genome Announc.">
        <title>Draft genome sequences of the altered schaedler flora, a defined bacterial community from gnotobiotic mice.</title>
        <authorList>
            <person name="Wannemuehler M.J."/>
            <person name="Overstreet A.M."/>
            <person name="Ward D.V."/>
            <person name="Phillips G.J."/>
        </authorList>
    </citation>
    <scope>NUCLEOTIDE SEQUENCE [LARGE SCALE GENOMIC DNA]</scope>
    <source>
        <strain evidence="3 4">ASF492</strain>
    </source>
</reference>
<evidence type="ECO:0000259" key="2">
    <source>
        <dbReference type="Pfam" id="PF00149"/>
    </source>
</evidence>
<dbReference type="PANTHER" id="PTHR31302">
    <property type="entry name" value="TRANSMEMBRANE PROTEIN WITH METALLOPHOSPHOESTERASE DOMAIN-RELATED"/>
    <property type="match status" value="1"/>
</dbReference>
<dbReference type="InterPro" id="IPR029052">
    <property type="entry name" value="Metallo-depent_PP-like"/>
</dbReference>
<evidence type="ECO:0000313" key="3">
    <source>
        <dbReference type="EMBL" id="EMZ23472.1"/>
    </source>
</evidence>
<accession>N2A2C5</accession>
<feature type="transmembrane region" description="Helical" evidence="1">
    <location>
        <begin position="96"/>
        <end position="117"/>
    </location>
</feature>
<comment type="caution">
    <text evidence="3">The sequence shown here is derived from an EMBL/GenBank/DDBJ whole genome shotgun (WGS) entry which is preliminary data.</text>
</comment>
<gene>
    <name evidence="3" type="ORF">C823_03645</name>
</gene>
<dbReference type="SUPFAM" id="SSF56300">
    <property type="entry name" value="Metallo-dependent phosphatases"/>
    <property type="match status" value="1"/>
</dbReference>
<keyword evidence="1" id="KW-0812">Transmembrane</keyword>
<dbReference type="OrthoDB" id="9780884at2"/>
<feature type="transmembrane region" description="Helical" evidence="1">
    <location>
        <begin position="6"/>
        <end position="23"/>
    </location>
</feature>
<dbReference type="EMBL" id="AQFT01000107">
    <property type="protein sequence ID" value="EMZ23472.1"/>
    <property type="molecule type" value="Genomic_DNA"/>
</dbReference>
<evidence type="ECO:0000256" key="1">
    <source>
        <dbReference type="SAM" id="Phobius"/>
    </source>
</evidence>
<dbReference type="PANTHER" id="PTHR31302:SF0">
    <property type="entry name" value="TRANSMEMBRANE PROTEIN WITH METALLOPHOSPHOESTERASE DOMAIN"/>
    <property type="match status" value="1"/>
</dbReference>
<dbReference type="PATRIC" id="fig|1235802.3.peg.3850"/>
<dbReference type="AlphaFoldDB" id="N2A2C5"/>
<keyword evidence="1" id="KW-1133">Transmembrane helix</keyword>
<protein>
    <recommendedName>
        <fullName evidence="2">Calcineurin-like phosphoesterase domain-containing protein</fullName>
    </recommendedName>
</protein>
<name>N2A2C5_9FIRM</name>
<dbReference type="Pfam" id="PF00149">
    <property type="entry name" value="Metallophos"/>
    <property type="match status" value="1"/>
</dbReference>
<keyword evidence="1" id="KW-0472">Membrane</keyword>
<dbReference type="GO" id="GO:0016787">
    <property type="term" value="F:hydrolase activity"/>
    <property type="evidence" value="ECO:0007669"/>
    <property type="project" value="InterPro"/>
</dbReference>
<dbReference type="eggNOG" id="COG1408">
    <property type="taxonomic scope" value="Bacteria"/>
</dbReference>
<proteinExistence type="predicted"/>
<organism evidence="3 4">
    <name type="scientific">Eubacterium plexicaudatum ASF492</name>
    <dbReference type="NCBI Taxonomy" id="1235802"/>
    <lineage>
        <taxon>Bacteria</taxon>
        <taxon>Bacillati</taxon>
        <taxon>Bacillota</taxon>
        <taxon>Clostridia</taxon>
        <taxon>Eubacteriales</taxon>
        <taxon>Eubacteriaceae</taxon>
        <taxon>Eubacterium</taxon>
    </lineage>
</organism>
<dbReference type="HOGENOM" id="CLU_025443_0_0_9"/>
<feature type="transmembrane region" description="Helical" evidence="1">
    <location>
        <begin position="43"/>
        <end position="76"/>
    </location>
</feature>
<dbReference type="Gene3D" id="3.60.21.10">
    <property type="match status" value="1"/>
</dbReference>